<evidence type="ECO:0000256" key="1">
    <source>
        <dbReference type="SAM" id="MobiDB-lite"/>
    </source>
</evidence>
<sequence length="127" mass="14441">MALFQIGATSQFTCFMVHFSDHASKSATRAVTARHRGKRMMGADQRKPDKRKLLDRNSKKLTVGYSYFVALPPRNSLLCGRSKHFGWQNSGNEKTWVPPSHPADYFSTFEMNTESKEPVRKMQGKGN</sequence>
<name>A0ABC9TWN3_CLOSY</name>
<proteinExistence type="predicted"/>
<comment type="caution">
    <text evidence="2">The sequence shown here is derived from an EMBL/GenBank/DDBJ whole genome shotgun (WGS) entry which is preliminary data.</text>
</comment>
<dbReference type="Proteomes" id="UP000016491">
    <property type="component" value="Unassembled WGS sequence"/>
</dbReference>
<feature type="region of interest" description="Disordered" evidence="1">
    <location>
        <begin position="28"/>
        <end position="50"/>
    </location>
</feature>
<dbReference type="EMBL" id="AWSU01000213">
    <property type="protein sequence ID" value="ERI76216.1"/>
    <property type="molecule type" value="Genomic_DNA"/>
</dbReference>
<gene>
    <name evidence="2" type="ORF">CLOSYM_02751</name>
</gene>
<dbReference type="AlphaFoldDB" id="A0ABC9TWN3"/>
<reference evidence="2 3" key="1">
    <citation type="submission" date="2013-07" db="EMBL/GenBank/DDBJ databases">
        <authorList>
            <person name="Weinstock G."/>
            <person name="Sodergren E."/>
            <person name="Wylie T."/>
            <person name="Fulton L."/>
            <person name="Fulton R."/>
            <person name="Fronick C."/>
            <person name="O'Laughlin M."/>
            <person name="Godfrey J."/>
            <person name="Miner T."/>
            <person name="Herter B."/>
            <person name="Appelbaum E."/>
            <person name="Cordes M."/>
            <person name="Lek S."/>
            <person name="Wollam A."/>
            <person name="Pepin K.H."/>
            <person name="Palsikar V.B."/>
            <person name="Mitreva M."/>
            <person name="Wilson R.K."/>
        </authorList>
    </citation>
    <scope>NUCLEOTIDE SEQUENCE [LARGE SCALE GENOMIC DNA]</scope>
    <source>
        <strain evidence="2 3">ATCC 14940</strain>
    </source>
</reference>
<protein>
    <submittedName>
        <fullName evidence="2">Uncharacterized protein</fullName>
    </submittedName>
</protein>
<evidence type="ECO:0000313" key="3">
    <source>
        <dbReference type="Proteomes" id="UP000016491"/>
    </source>
</evidence>
<accession>A0ABC9TWN3</accession>
<organism evidence="2 3">
    <name type="scientific">[Clostridium] symbiosum ATCC 14940</name>
    <dbReference type="NCBI Taxonomy" id="411472"/>
    <lineage>
        <taxon>Bacteria</taxon>
        <taxon>Bacillati</taxon>
        <taxon>Bacillota</taxon>
        <taxon>Clostridia</taxon>
        <taxon>Lachnospirales</taxon>
        <taxon>Lachnospiraceae</taxon>
        <taxon>Otoolea</taxon>
    </lineage>
</organism>
<evidence type="ECO:0000313" key="2">
    <source>
        <dbReference type="EMBL" id="ERI76216.1"/>
    </source>
</evidence>